<gene>
    <name evidence="1" type="ORF">HNR23_001549</name>
</gene>
<dbReference type="EMBL" id="JACHDS010000001">
    <property type="protein sequence ID" value="MBB6171489.1"/>
    <property type="molecule type" value="Genomic_DNA"/>
</dbReference>
<comment type="caution">
    <text evidence="1">The sequence shown here is derived from an EMBL/GenBank/DDBJ whole genome shotgun (WGS) entry which is preliminary data.</text>
</comment>
<dbReference type="InterPro" id="IPR045825">
    <property type="entry name" value="RamS"/>
</dbReference>
<dbReference type="AlphaFoldDB" id="A0A7W9YG08"/>
<name>A0A7W9YG08_9ACTN</name>
<keyword evidence="2" id="KW-1185">Reference proteome</keyword>
<accession>A0A7W9YG08</accession>
<sequence>MPYILDLQSLEASATHEAERNVFGSIPDSTMSMADACDIGDSGLSVMICH</sequence>
<dbReference type="Pfam" id="PF19402">
    <property type="entry name" value="RamS"/>
    <property type="match status" value="1"/>
</dbReference>
<dbReference type="NCBIfam" id="NF033212">
    <property type="entry name" value="SapB_AmfS_lanti"/>
    <property type="match status" value="1"/>
</dbReference>
<proteinExistence type="predicted"/>
<evidence type="ECO:0000313" key="2">
    <source>
        <dbReference type="Proteomes" id="UP000546642"/>
    </source>
</evidence>
<evidence type="ECO:0000313" key="1">
    <source>
        <dbReference type="EMBL" id="MBB6171489.1"/>
    </source>
</evidence>
<protein>
    <submittedName>
        <fullName evidence="1">Uncharacterized protein</fullName>
    </submittedName>
</protein>
<dbReference type="RefSeq" id="WP_184074751.1">
    <property type="nucleotide sequence ID" value="NZ_JACHDS010000001.1"/>
</dbReference>
<dbReference type="Proteomes" id="UP000546642">
    <property type="component" value="Unassembled WGS sequence"/>
</dbReference>
<organism evidence="1 2">
    <name type="scientific">Nocardiopsis mwathae</name>
    <dbReference type="NCBI Taxonomy" id="1472723"/>
    <lineage>
        <taxon>Bacteria</taxon>
        <taxon>Bacillati</taxon>
        <taxon>Actinomycetota</taxon>
        <taxon>Actinomycetes</taxon>
        <taxon>Streptosporangiales</taxon>
        <taxon>Nocardiopsidaceae</taxon>
        <taxon>Nocardiopsis</taxon>
    </lineage>
</organism>
<reference evidence="1 2" key="1">
    <citation type="submission" date="2020-08" db="EMBL/GenBank/DDBJ databases">
        <title>Sequencing the genomes of 1000 actinobacteria strains.</title>
        <authorList>
            <person name="Klenk H.-P."/>
        </authorList>
    </citation>
    <scope>NUCLEOTIDE SEQUENCE [LARGE SCALE GENOMIC DNA]</scope>
    <source>
        <strain evidence="1 2">DSM 46659</strain>
    </source>
</reference>